<dbReference type="PhylomeDB" id="B3N708"/>
<feature type="chain" id="PRO_5002791203" evidence="1">
    <location>
        <begin position="19"/>
        <end position="197"/>
    </location>
</feature>
<dbReference type="Proteomes" id="UP000008711">
    <property type="component" value="Unassembled WGS sequence"/>
</dbReference>
<organism evidence="2 3">
    <name type="scientific">Drosophila erecta</name>
    <name type="common">Fruit fly</name>
    <dbReference type="NCBI Taxonomy" id="7220"/>
    <lineage>
        <taxon>Eukaryota</taxon>
        <taxon>Metazoa</taxon>
        <taxon>Ecdysozoa</taxon>
        <taxon>Arthropoda</taxon>
        <taxon>Hexapoda</taxon>
        <taxon>Insecta</taxon>
        <taxon>Pterygota</taxon>
        <taxon>Neoptera</taxon>
        <taxon>Endopterygota</taxon>
        <taxon>Diptera</taxon>
        <taxon>Brachycera</taxon>
        <taxon>Muscomorpha</taxon>
        <taxon>Ephydroidea</taxon>
        <taxon>Drosophilidae</taxon>
        <taxon>Drosophila</taxon>
        <taxon>Sophophora</taxon>
    </lineage>
</organism>
<dbReference type="KEGG" id="der:6542804"/>
<evidence type="ECO:0000313" key="3">
    <source>
        <dbReference type="Proteomes" id="UP000008711"/>
    </source>
</evidence>
<sequence>MLFPRIIFFLVLLAFARSDPVERNSAAICEFFQTVRAIQEDWWDETVILMKAMLQEMITALELYPEFEEYKKTMQDYLEHGETIVSSSRLEDKIKFVYGFNEDGSQPVLVGSPAKKLALSRPFINFQSKMIFKVLADFHKKLLKATDDLERVVRFPDSSTSGELFRLLEKYRTTGIGNPSDDIASRILALKDKYQCA</sequence>
<name>B3N708_DROER</name>
<dbReference type="HOGENOM" id="CLU_119704_0_0_1"/>
<keyword evidence="3" id="KW-1185">Reference proteome</keyword>
<gene>
    <name evidence="2" type="primary">Dere\GG10516</name>
    <name evidence="2" type="synonym">dere_GLEANR_10434</name>
    <name evidence="2" type="synonym">GG10516</name>
    <name evidence="2" type="ORF">Dere_GG10516</name>
</gene>
<feature type="signal peptide" evidence="1">
    <location>
        <begin position="1"/>
        <end position="18"/>
    </location>
</feature>
<proteinExistence type="predicted"/>
<reference evidence="2 3" key="2">
    <citation type="journal article" date="2008" name="Bioinformatics">
        <title>Assembly reconciliation.</title>
        <authorList>
            <person name="Zimin A.V."/>
            <person name="Smith D.R."/>
            <person name="Sutton G."/>
            <person name="Yorke J.A."/>
        </authorList>
    </citation>
    <scope>NUCLEOTIDE SEQUENCE [LARGE SCALE GENOMIC DNA]</scope>
    <source>
        <strain evidence="2 3">TSC#14021-0224.01</strain>
    </source>
</reference>
<dbReference type="EMBL" id="CH954177">
    <property type="protein sequence ID" value="EDV59304.1"/>
    <property type="molecule type" value="Genomic_DNA"/>
</dbReference>
<reference evidence="2 3" key="1">
    <citation type="journal article" date="2007" name="Nature">
        <title>Evolution of genes and genomes on the Drosophila phylogeny.</title>
        <authorList>
            <consortium name="Drosophila 12 Genomes Consortium"/>
            <person name="Clark A.G."/>
            <person name="Eisen M.B."/>
            <person name="Smith D.R."/>
            <person name="Bergman C.M."/>
            <person name="Oliver B."/>
            <person name="Markow T.A."/>
            <person name="Kaufman T.C."/>
            <person name="Kellis M."/>
            <person name="Gelbart W."/>
            <person name="Iyer V.N."/>
            <person name="Pollard D.A."/>
            <person name="Sackton T.B."/>
            <person name="Larracuente A.M."/>
            <person name="Singh N.D."/>
            <person name="Abad J.P."/>
            <person name="Abt D.N."/>
            <person name="Adryan B."/>
            <person name="Aguade M."/>
            <person name="Akashi H."/>
            <person name="Anderson W.W."/>
            <person name="Aquadro C.F."/>
            <person name="Ardell D.H."/>
            <person name="Arguello R."/>
            <person name="Artieri C.G."/>
            <person name="Barbash D.A."/>
            <person name="Barker D."/>
            <person name="Barsanti P."/>
            <person name="Batterham P."/>
            <person name="Batzoglou S."/>
            <person name="Begun D."/>
            <person name="Bhutkar A."/>
            <person name="Blanco E."/>
            <person name="Bosak S.A."/>
            <person name="Bradley R.K."/>
            <person name="Brand A.D."/>
            <person name="Brent M.R."/>
            <person name="Brooks A.N."/>
            <person name="Brown R.H."/>
            <person name="Butlin R.K."/>
            <person name="Caggese C."/>
            <person name="Calvi B.R."/>
            <person name="Bernardo de Carvalho A."/>
            <person name="Caspi A."/>
            <person name="Castrezana S."/>
            <person name="Celniker S.E."/>
            <person name="Chang J.L."/>
            <person name="Chapple C."/>
            <person name="Chatterji S."/>
            <person name="Chinwalla A."/>
            <person name="Civetta A."/>
            <person name="Clifton S.W."/>
            <person name="Comeron J.M."/>
            <person name="Costello J.C."/>
            <person name="Coyne J.A."/>
            <person name="Daub J."/>
            <person name="David R.G."/>
            <person name="Delcher A.L."/>
            <person name="Delehaunty K."/>
            <person name="Do C.B."/>
            <person name="Ebling H."/>
            <person name="Edwards K."/>
            <person name="Eickbush T."/>
            <person name="Evans J.D."/>
            <person name="Filipski A."/>
            <person name="Findeiss S."/>
            <person name="Freyhult E."/>
            <person name="Fulton L."/>
            <person name="Fulton R."/>
            <person name="Garcia A.C."/>
            <person name="Gardiner A."/>
            <person name="Garfield D.A."/>
            <person name="Garvin B.E."/>
            <person name="Gibson G."/>
            <person name="Gilbert D."/>
            <person name="Gnerre S."/>
            <person name="Godfrey J."/>
            <person name="Good R."/>
            <person name="Gotea V."/>
            <person name="Gravely B."/>
            <person name="Greenberg A.J."/>
            <person name="Griffiths-Jones S."/>
            <person name="Gross S."/>
            <person name="Guigo R."/>
            <person name="Gustafson E.A."/>
            <person name="Haerty W."/>
            <person name="Hahn M.W."/>
            <person name="Halligan D.L."/>
            <person name="Halpern A.L."/>
            <person name="Halter G.M."/>
            <person name="Han M.V."/>
            <person name="Heger A."/>
            <person name="Hillier L."/>
            <person name="Hinrichs A.S."/>
            <person name="Holmes I."/>
            <person name="Hoskins R.A."/>
            <person name="Hubisz M.J."/>
            <person name="Hultmark D."/>
            <person name="Huntley M.A."/>
            <person name="Jaffe D.B."/>
            <person name="Jagadeeshan S."/>
            <person name="Jeck W.R."/>
            <person name="Johnson J."/>
            <person name="Jones C.D."/>
            <person name="Jordan W.C."/>
            <person name="Karpen G.H."/>
            <person name="Kataoka E."/>
            <person name="Keightley P.D."/>
            <person name="Kheradpour P."/>
            <person name="Kirkness E.F."/>
            <person name="Koerich L.B."/>
            <person name="Kristiansen K."/>
            <person name="Kudrna D."/>
            <person name="Kulathinal R.J."/>
            <person name="Kumar S."/>
            <person name="Kwok R."/>
            <person name="Lander E."/>
            <person name="Langley C.H."/>
            <person name="Lapoint R."/>
            <person name="Lazzaro B.P."/>
            <person name="Lee S.J."/>
            <person name="Levesque L."/>
            <person name="Li R."/>
            <person name="Lin C.F."/>
            <person name="Lin M.F."/>
            <person name="Lindblad-Toh K."/>
            <person name="Llopart A."/>
            <person name="Long M."/>
            <person name="Low L."/>
            <person name="Lozovsky E."/>
            <person name="Lu J."/>
            <person name="Luo M."/>
            <person name="Machado C.A."/>
            <person name="Makalowski W."/>
            <person name="Marzo M."/>
            <person name="Matsuda M."/>
            <person name="Matzkin L."/>
            <person name="McAllister B."/>
            <person name="McBride C.S."/>
            <person name="McKernan B."/>
            <person name="McKernan K."/>
            <person name="Mendez-Lago M."/>
            <person name="Minx P."/>
            <person name="Mollenhauer M.U."/>
            <person name="Montooth K."/>
            <person name="Mount S.M."/>
            <person name="Mu X."/>
            <person name="Myers E."/>
            <person name="Negre B."/>
            <person name="Newfeld S."/>
            <person name="Nielsen R."/>
            <person name="Noor M.A."/>
            <person name="O'Grady P."/>
            <person name="Pachter L."/>
            <person name="Papaceit M."/>
            <person name="Parisi M.J."/>
            <person name="Parisi M."/>
            <person name="Parts L."/>
            <person name="Pedersen J.S."/>
            <person name="Pesole G."/>
            <person name="Phillippy A.M."/>
            <person name="Ponting C.P."/>
            <person name="Pop M."/>
            <person name="Porcelli D."/>
            <person name="Powell J.R."/>
            <person name="Prohaska S."/>
            <person name="Pruitt K."/>
            <person name="Puig M."/>
            <person name="Quesneville H."/>
            <person name="Ram K.R."/>
            <person name="Rand D."/>
            <person name="Rasmussen M.D."/>
            <person name="Reed L.K."/>
            <person name="Reenan R."/>
            <person name="Reily A."/>
            <person name="Remington K.A."/>
            <person name="Rieger T.T."/>
            <person name="Ritchie M.G."/>
            <person name="Robin C."/>
            <person name="Rogers Y.H."/>
            <person name="Rohde C."/>
            <person name="Rozas J."/>
            <person name="Rubenfield M.J."/>
            <person name="Ruiz A."/>
            <person name="Russo S."/>
            <person name="Salzberg S.L."/>
            <person name="Sanchez-Gracia A."/>
            <person name="Saranga D.J."/>
            <person name="Sato H."/>
            <person name="Schaeffer S.W."/>
            <person name="Schatz M.C."/>
            <person name="Schlenke T."/>
            <person name="Schwartz R."/>
            <person name="Segarra C."/>
            <person name="Singh R.S."/>
            <person name="Sirot L."/>
            <person name="Sirota M."/>
            <person name="Sisneros N.B."/>
            <person name="Smith C.D."/>
            <person name="Smith T.F."/>
            <person name="Spieth J."/>
            <person name="Stage D.E."/>
            <person name="Stark A."/>
            <person name="Stephan W."/>
            <person name="Strausberg R.L."/>
            <person name="Strempel S."/>
            <person name="Sturgill D."/>
            <person name="Sutton G."/>
            <person name="Sutton G.G."/>
            <person name="Tao W."/>
            <person name="Teichmann S."/>
            <person name="Tobari Y.N."/>
            <person name="Tomimura Y."/>
            <person name="Tsolas J.M."/>
            <person name="Valente V.L."/>
            <person name="Venter E."/>
            <person name="Venter J.C."/>
            <person name="Vicario S."/>
            <person name="Vieira F.G."/>
            <person name="Vilella A.J."/>
            <person name="Villasante A."/>
            <person name="Walenz B."/>
            <person name="Wang J."/>
            <person name="Wasserman M."/>
            <person name="Watts T."/>
            <person name="Wilson D."/>
            <person name="Wilson R.K."/>
            <person name="Wing R.A."/>
            <person name="Wolfner M.F."/>
            <person name="Wong A."/>
            <person name="Wong G.K."/>
            <person name="Wu C.I."/>
            <person name="Wu G."/>
            <person name="Yamamoto D."/>
            <person name="Yang H.P."/>
            <person name="Yang S.P."/>
            <person name="Yorke J.A."/>
            <person name="Yoshida K."/>
            <person name="Zdobnov E."/>
            <person name="Zhang P."/>
            <person name="Zhang Y."/>
            <person name="Zimin A.V."/>
            <person name="Baldwin J."/>
            <person name="Abdouelleil A."/>
            <person name="Abdulkadir J."/>
            <person name="Abebe A."/>
            <person name="Abera B."/>
            <person name="Abreu J."/>
            <person name="Acer S.C."/>
            <person name="Aftuck L."/>
            <person name="Alexander A."/>
            <person name="An P."/>
            <person name="Anderson E."/>
            <person name="Anderson S."/>
            <person name="Arachi H."/>
            <person name="Azer M."/>
            <person name="Bachantsang P."/>
            <person name="Barry A."/>
            <person name="Bayul T."/>
            <person name="Berlin A."/>
            <person name="Bessette D."/>
            <person name="Bloom T."/>
            <person name="Blye J."/>
            <person name="Boguslavskiy L."/>
            <person name="Bonnet C."/>
            <person name="Boukhgalter B."/>
            <person name="Bourzgui I."/>
            <person name="Brown A."/>
            <person name="Cahill P."/>
            <person name="Channer S."/>
            <person name="Cheshatsang Y."/>
            <person name="Chuda L."/>
            <person name="Citroen M."/>
            <person name="Collymore A."/>
            <person name="Cooke P."/>
            <person name="Costello M."/>
            <person name="D'Aco K."/>
            <person name="Daza R."/>
            <person name="De Haan G."/>
            <person name="DeGray S."/>
            <person name="DeMaso C."/>
            <person name="Dhargay N."/>
            <person name="Dooley K."/>
            <person name="Dooley E."/>
            <person name="Doricent M."/>
            <person name="Dorje P."/>
            <person name="Dorjee K."/>
            <person name="Dupes A."/>
            <person name="Elong R."/>
            <person name="Falk J."/>
            <person name="Farina A."/>
            <person name="Faro S."/>
            <person name="Ferguson D."/>
            <person name="Fisher S."/>
            <person name="Foley C.D."/>
            <person name="Franke A."/>
            <person name="Friedrich D."/>
            <person name="Gadbois L."/>
            <person name="Gearin G."/>
            <person name="Gearin C.R."/>
            <person name="Giannoukos G."/>
            <person name="Goode T."/>
            <person name="Graham J."/>
            <person name="Grandbois E."/>
            <person name="Grewal S."/>
            <person name="Gyaltsen K."/>
            <person name="Hafez N."/>
            <person name="Hagos B."/>
            <person name="Hall J."/>
            <person name="Henson C."/>
            <person name="Hollinger A."/>
            <person name="Honan T."/>
            <person name="Huard M.D."/>
            <person name="Hughes L."/>
            <person name="Hurhula B."/>
            <person name="Husby M.E."/>
            <person name="Kamat A."/>
            <person name="Kanga B."/>
            <person name="Kashin S."/>
            <person name="Khazanovich D."/>
            <person name="Kisner P."/>
            <person name="Lance K."/>
            <person name="Lara M."/>
            <person name="Lee W."/>
            <person name="Lennon N."/>
            <person name="Letendre F."/>
            <person name="LeVine R."/>
            <person name="Lipovsky A."/>
            <person name="Liu X."/>
            <person name="Liu J."/>
            <person name="Liu S."/>
            <person name="Lokyitsang T."/>
            <person name="Lokyitsang Y."/>
            <person name="Lubonja R."/>
            <person name="Lui A."/>
            <person name="MacDonald P."/>
            <person name="Magnisalis V."/>
            <person name="Maru K."/>
            <person name="Matthews C."/>
            <person name="McCusker W."/>
            <person name="McDonough S."/>
            <person name="Mehta T."/>
            <person name="Meldrim J."/>
            <person name="Meneus L."/>
            <person name="Mihai O."/>
            <person name="Mihalev A."/>
            <person name="Mihova T."/>
            <person name="Mittelman R."/>
            <person name="Mlenga V."/>
            <person name="Montmayeur A."/>
            <person name="Mulrain L."/>
            <person name="Navidi A."/>
            <person name="Naylor J."/>
            <person name="Negash T."/>
            <person name="Nguyen T."/>
            <person name="Nguyen N."/>
            <person name="Nicol R."/>
            <person name="Norbu C."/>
            <person name="Norbu N."/>
            <person name="Novod N."/>
            <person name="O'Neill B."/>
            <person name="Osman S."/>
            <person name="Markiewicz E."/>
            <person name="Oyono O.L."/>
            <person name="Patti C."/>
            <person name="Phunkhang P."/>
            <person name="Pierre F."/>
            <person name="Priest M."/>
            <person name="Raghuraman S."/>
            <person name="Rege F."/>
            <person name="Reyes R."/>
            <person name="Rise C."/>
            <person name="Rogov P."/>
            <person name="Ross K."/>
            <person name="Ryan E."/>
            <person name="Settipalli S."/>
            <person name="Shea T."/>
            <person name="Sherpa N."/>
            <person name="Shi L."/>
            <person name="Shih D."/>
            <person name="Sparrow T."/>
            <person name="Spaulding J."/>
            <person name="Stalker J."/>
            <person name="Stange-Thomann N."/>
            <person name="Stavropoulos S."/>
            <person name="Stone C."/>
            <person name="Strader C."/>
            <person name="Tesfaye S."/>
            <person name="Thomson T."/>
            <person name="Thoulutsang Y."/>
            <person name="Thoulutsang D."/>
            <person name="Topham K."/>
            <person name="Topping I."/>
            <person name="Tsamla T."/>
            <person name="Vassiliev H."/>
            <person name="Vo A."/>
            <person name="Wangchuk T."/>
            <person name="Wangdi T."/>
            <person name="Weiand M."/>
            <person name="Wilkinson J."/>
            <person name="Wilson A."/>
            <person name="Yadav S."/>
            <person name="Young G."/>
            <person name="Yu Q."/>
            <person name="Zembek L."/>
            <person name="Zhong D."/>
            <person name="Zimmer A."/>
            <person name="Zwirko Z."/>
            <person name="Jaffe D.B."/>
            <person name="Alvarez P."/>
            <person name="Brockman W."/>
            <person name="Butler J."/>
            <person name="Chin C."/>
            <person name="Gnerre S."/>
            <person name="Grabherr M."/>
            <person name="Kleber M."/>
            <person name="Mauceli E."/>
            <person name="MacCallum I."/>
        </authorList>
    </citation>
    <scope>NUCLEOTIDE SEQUENCE [LARGE SCALE GENOMIC DNA]</scope>
    <source>
        <strain evidence="2 3">TSC#14021-0224.01</strain>
    </source>
</reference>
<evidence type="ECO:0000256" key="1">
    <source>
        <dbReference type="SAM" id="SignalP"/>
    </source>
</evidence>
<evidence type="ECO:0000313" key="2">
    <source>
        <dbReference type="EMBL" id="EDV59304.1"/>
    </source>
</evidence>
<dbReference type="AlphaFoldDB" id="B3N708"/>
<protein>
    <submittedName>
        <fullName evidence="2">Uncharacterized protein</fullName>
    </submittedName>
</protein>
<keyword evidence="1" id="KW-0732">Signal</keyword>
<accession>B3N708</accession>
<dbReference type="OMA" id="ADWWEDS"/>
<dbReference type="OrthoDB" id="7841631at2759"/>